<feature type="domain" description="Reverse transcriptase" evidence="17">
    <location>
        <begin position="476"/>
        <end position="653"/>
    </location>
</feature>
<evidence type="ECO:0000256" key="5">
    <source>
        <dbReference type="ARBA" id="ARBA00022722"/>
    </source>
</evidence>
<dbReference type="GeneID" id="134285684"/>
<dbReference type="InterPro" id="IPR001878">
    <property type="entry name" value="Znf_CCHC"/>
</dbReference>
<dbReference type="InterPro" id="IPR001969">
    <property type="entry name" value="Aspartic_peptidase_AS"/>
</dbReference>
<dbReference type="Gene3D" id="4.10.60.10">
    <property type="entry name" value="Zinc finger, CCHC-type"/>
    <property type="match status" value="1"/>
</dbReference>
<dbReference type="InterPro" id="IPR050951">
    <property type="entry name" value="Retrovirus_Pol_polyprotein"/>
</dbReference>
<dbReference type="PROSITE" id="PS50158">
    <property type="entry name" value="ZF_CCHC"/>
    <property type="match status" value="1"/>
</dbReference>
<keyword evidence="2" id="KW-0645">Protease</keyword>
<dbReference type="PROSITE" id="PS00141">
    <property type="entry name" value="ASP_PROTEASE"/>
    <property type="match status" value="1"/>
</dbReference>
<dbReference type="RefSeq" id="XP_062702945.1">
    <property type="nucleotide sequence ID" value="XM_062846961.1"/>
</dbReference>
<evidence type="ECO:0000256" key="12">
    <source>
        <dbReference type="ARBA" id="ARBA00023125"/>
    </source>
</evidence>
<dbReference type="InterPro" id="IPR012337">
    <property type="entry name" value="RNaseH-like_sf"/>
</dbReference>
<proteinExistence type="predicted"/>
<evidence type="ECO:0000256" key="1">
    <source>
        <dbReference type="ARBA" id="ARBA00012493"/>
    </source>
</evidence>
<accession>A0ABM2A6B0</accession>
<dbReference type="Gene3D" id="3.10.10.10">
    <property type="entry name" value="HIV Type 1 Reverse Transcriptase, subunit A, domain 1"/>
    <property type="match status" value="1"/>
</dbReference>
<dbReference type="RefSeq" id="XP_062702941.1">
    <property type="nucleotide sequence ID" value="XM_062846957.1"/>
</dbReference>
<dbReference type="InterPro" id="IPR001584">
    <property type="entry name" value="Integrase_cat-core"/>
</dbReference>
<evidence type="ECO:0000256" key="8">
    <source>
        <dbReference type="ARBA" id="ARBA00022801"/>
    </source>
</evidence>
<keyword evidence="13" id="KW-0479">Metal-binding</keyword>
<feature type="region of interest" description="Disordered" evidence="14">
    <location>
        <begin position="179"/>
        <end position="226"/>
    </location>
</feature>
<dbReference type="EC" id="2.7.7.49" evidence="1"/>
<keyword evidence="8" id="KW-0378">Hydrolase</keyword>
<evidence type="ECO:0000259" key="15">
    <source>
        <dbReference type="PROSITE" id="PS50158"/>
    </source>
</evidence>
<dbReference type="InterPro" id="IPR000477">
    <property type="entry name" value="RT_dom"/>
</dbReference>
<keyword evidence="9" id="KW-0460">Magnesium</keyword>
<dbReference type="Pfam" id="PF00078">
    <property type="entry name" value="RVT_1"/>
    <property type="match status" value="1"/>
</dbReference>
<organism evidence="19 20">
    <name type="scientific">Aedes albopictus</name>
    <name type="common">Asian tiger mosquito</name>
    <name type="synonym">Stegomyia albopicta</name>
    <dbReference type="NCBI Taxonomy" id="7160"/>
    <lineage>
        <taxon>Eukaryota</taxon>
        <taxon>Metazoa</taxon>
        <taxon>Ecdysozoa</taxon>
        <taxon>Arthropoda</taxon>
        <taxon>Hexapoda</taxon>
        <taxon>Insecta</taxon>
        <taxon>Pterygota</taxon>
        <taxon>Neoptera</taxon>
        <taxon>Endopterygota</taxon>
        <taxon>Diptera</taxon>
        <taxon>Nematocera</taxon>
        <taxon>Culicoidea</taxon>
        <taxon>Culicidae</taxon>
        <taxon>Culicinae</taxon>
        <taxon>Aedini</taxon>
        <taxon>Aedes</taxon>
        <taxon>Stegomyia</taxon>
    </lineage>
</organism>
<keyword evidence="3" id="KW-0808">Transferase</keyword>
<dbReference type="InterPro" id="IPR036875">
    <property type="entry name" value="Znf_CCHC_sf"/>
</dbReference>
<dbReference type="Proteomes" id="UP000069940">
    <property type="component" value="Unassembled WGS sequence"/>
</dbReference>
<dbReference type="Gene3D" id="3.30.70.270">
    <property type="match status" value="2"/>
</dbReference>
<evidence type="ECO:0000313" key="19">
    <source>
        <dbReference type="EnsemblMetazoa" id="AALFPA23_024879.P37069"/>
    </source>
</evidence>
<dbReference type="SUPFAM" id="SSF53098">
    <property type="entry name" value="Ribonuclease H-like"/>
    <property type="match status" value="1"/>
</dbReference>
<feature type="domain" description="CCHC-type" evidence="15">
    <location>
        <begin position="252"/>
        <end position="267"/>
    </location>
</feature>
<dbReference type="InterPro" id="IPR036397">
    <property type="entry name" value="RNaseH_sf"/>
</dbReference>
<evidence type="ECO:0000313" key="20">
    <source>
        <dbReference type="Proteomes" id="UP000069940"/>
    </source>
</evidence>
<dbReference type="InterPro" id="IPR041588">
    <property type="entry name" value="Integrase_H2C2"/>
</dbReference>
<feature type="region of interest" description="Disordered" evidence="14">
    <location>
        <begin position="1199"/>
        <end position="1218"/>
    </location>
</feature>
<dbReference type="SUPFAM" id="SSF56672">
    <property type="entry name" value="DNA/RNA polymerases"/>
    <property type="match status" value="1"/>
</dbReference>
<dbReference type="EnsemblMetazoa" id="AALFPA23_024879.R37068">
    <property type="protein sequence ID" value="AALFPA23_024879.P37068"/>
    <property type="gene ID" value="AALFPA23_024879"/>
</dbReference>
<protein>
    <recommendedName>
        <fullName evidence="1">RNA-directed DNA polymerase</fullName>
        <ecNumber evidence="1">2.7.7.49</ecNumber>
    </recommendedName>
</protein>
<evidence type="ECO:0000256" key="11">
    <source>
        <dbReference type="ARBA" id="ARBA00022918"/>
    </source>
</evidence>
<dbReference type="PANTHER" id="PTHR37984:SF11">
    <property type="entry name" value="INTEGRASE CATALYTIC DOMAIN-CONTAINING PROTEIN"/>
    <property type="match status" value="1"/>
</dbReference>
<dbReference type="Pfam" id="PF17921">
    <property type="entry name" value="Integrase_H2C2"/>
    <property type="match status" value="1"/>
</dbReference>
<keyword evidence="20" id="KW-1185">Reference proteome</keyword>
<evidence type="ECO:0000259" key="16">
    <source>
        <dbReference type="PROSITE" id="PS50175"/>
    </source>
</evidence>
<keyword evidence="13" id="KW-0863">Zinc-finger</keyword>
<feature type="domain" description="Integrase catalytic" evidence="18">
    <location>
        <begin position="1017"/>
        <end position="1175"/>
    </location>
</feature>
<keyword evidence="13" id="KW-0862">Zinc</keyword>
<evidence type="ECO:0000256" key="3">
    <source>
        <dbReference type="ARBA" id="ARBA00022679"/>
    </source>
</evidence>
<dbReference type="CDD" id="cd09274">
    <property type="entry name" value="RNase_HI_RT_Ty3"/>
    <property type="match status" value="1"/>
</dbReference>
<evidence type="ECO:0000256" key="13">
    <source>
        <dbReference type="PROSITE-ProRule" id="PRU00047"/>
    </source>
</evidence>
<sequence length="1348" mass="152708">MERNSSIVRWDNIKPFPSGVPANKMWEEWNRYIENFEIAALLSNANDPAKRTQLLFLSMGPDLQEIVRAAKLRPNLSDPNCYKTFVANIQGYFRGMTDTATEHEAFSSMKQMKDESAVAYHARLMCKVRLCGYSSEDQDRFVRAQLLKGLRNKELVKASRTYGYDTNFIVQAATRDEAYEAETSQSPDSHVFHVERQTSSNNYRKRRNPDESIRGPYAKRRQIDQGQGRRSRCSRCNLTSHRTGKCPAIDKKCINCGKVGHFAAACRGKRVNAIRFKRENTPDDDQDDERDVEKQYVNALSLEDVLIDCSLGSSSPIRFLIDSGADVNVVCGKDWDRIKHEFKAGKAKLETVDIVNRGIHAYGSREPLEVEQSFRAEIVVSNSTKPPIVAMFYVIRKGLRSLLGRSAASDLELLKIGTTVNNCEVTDDEKEFPKMPGVMVKFNVDQTVVPVKNAYYNVPAAYRESAKSRLLEMEARGIIEKVTSAPTWISGMSAVSKGKNDFRLVVNMRAPNRAIQREYFRLPLIDEMKVKLYGAKYFSKLDLSNAFYHLTLAEESRDLTTFLTEDGMFRFTRLMFGVNCAPEVFQREMMRILKDVDNIIVYIDDVLIFADTMENLQRTVDRVLLILKENNLTLNNEKCEFNKTRIKFLGHELDEDGFHIDEDKIKSIRNFREPSTLSELRSFLGLASYISPHVPNFADICSPLWAIATAKSWSWDSEQREAFNLIKQRIVDCTKALGYFSESDKTVLYTDASPVALGAVLVQEDNAQTPRIISFASKSLTPTERKYAQNQREALGAVWAVEHFSYFLLGRQFTLRTDAQGVAFILNRSREDSKRALTRADGWALRLSPYNYEVEYVRGRDNIADSSSRLYCGEDGPFEEEISPWELASLEANAIEFLTEEDIRKATTDDETLQKVTHAINSGKWPVDIPKYKSVKDALTIRDGIVVKTGCAVIPESLQTRALQVAHEGHPTTSKMKSIVRQRVWWPNISKDVQNWVESCKMCTLNGKPEKTTPMERIFAPNAVWEMIAIDFNGPYAKFGGVSILVLVDYRSRYLIAKPVKSTSFECTSRTLEAVFEREGYPKFIKSDNGPPFNGDDYKRYCAQRGITTIFSTPLFPQQNGMVESYMKLINKAMSSASSGNSSFADELREAVNAHNAASHSVTGVPPEEVMLGRKVKRGLPLLQRGKATFDEKLLESSDRQSKISGKIREDARRGAKPCTVKPGDTVVVERQNRAKGDTRFHPKTYTVKHEKNGSLVLNDETGQELRRHVSQTKKVHVWREETKKPTANPCNDEPRNTALSGTVDQSAAASAVAKPQTTTTRDVRKRKAPSHLKDYVRSVLDNPRHIQ</sequence>
<keyword evidence="10" id="KW-0229">DNA integration</keyword>
<feature type="region of interest" description="Disordered" evidence="14">
    <location>
        <begin position="1269"/>
        <end position="1348"/>
    </location>
</feature>
<evidence type="ECO:0000256" key="6">
    <source>
        <dbReference type="ARBA" id="ARBA00022750"/>
    </source>
</evidence>
<dbReference type="PROSITE" id="PS50878">
    <property type="entry name" value="RT_POL"/>
    <property type="match status" value="1"/>
</dbReference>
<dbReference type="PROSITE" id="PS50994">
    <property type="entry name" value="INTEGRASE"/>
    <property type="match status" value="1"/>
</dbReference>
<dbReference type="PROSITE" id="PS50175">
    <property type="entry name" value="ASP_PROT_RETROV"/>
    <property type="match status" value="1"/>
</dbReference>
<evidence type="ECO:0000256" key="7">
    <source>
        <dbReference type="ARBA" id="ARBA00022759"/>
    </source>
</evidence>
<dbReference type="InterPro" id="IPR043502">
    <property type="entry name" value="DNA/RNA_pol_sf"/>
</dbReference>
<dbReference type="Pfam" id="PF00665">
    <property type="entry name" value="rve"/>
    <property type="match status" value="1"/>
</dbReference>
<reference evidence="20" key="1">
    <citation type="journal article" date="2015" name="Proc. Natl. Acad. Sci. U.S.A.">
        <title>Genome sequence of the Asian Tiger mosquito, Aedes albopictus, reveals insights into its biology, genetics, and evolution.</title>
        <authorList>
            <person name="Chen X.G."/>
            <person name="Jiang X."/>
            <person name="Gu J."/>
            <person name="Xu M."/>
            <person name="Wu Y."/>
            <person name="Deng Y."/>
            <person name="Zhang C."/>
            <person name="Bonizzoni M."/>
            <person name="Dermauw W."/>
            <person name="Vontas J."/>
            <person name="Armbruster P."/>
            <person name="Huang X."/>
            <person name="Yang Y."/>
            <person name="Zhang H."/>
            <person name="He W."/>
            <person name="Peng H."/>
            <person name="Liu Y."/>
            <person name="Wu K."/>
            <person name="Chen J."/>
            <person name="Lirakis M."/>
            <person name="Topalis P."/>
            <person name="Van Leeuwen T."/>
            <person name="Hall A.B."/>
            <person name="Jiang X."/>
            <person name="Thorpe C."/>
            <person name="Mueller R.L."/>
            <person name="Sun C."/>
            <person name="Waterhouse R.M."/>
            <person name="Yan G."/>
            <person name="Tu Z.J."/>
            <person name="Fang X."/>
            <person name="James A.A."/>
        </authorList>
    </citation>
    <scope>NUCLEOTIDE SEQUENCE [LARGE SCALE GENOMIC DNA]</scope>
    <source>
        <strain evidence="20">Foshan</strain>
    </source>
</reference>
<name>A0ABM2A6B0_AEDAL</name>
<keyword evidence="5" id="KW-0540">Nuclease</keyword>
<feature type="domain" description="Peptidase A2" evidence="16">
    <location>
        <begin position="317"/>
        <end position="407"/>
    </location>
</feature>
<dbReference type="Gene3D" id="3.10.20.370">
    <property type="match status" value="1"/>
</dbReference>
<evidence type="ECO:0000259" key="18">
    <source>
        <dbReference type="PROSITE" id="PS50994"/>
    </source>
</evidence>
<evidence type="ECO:0000256" key="10">
    <source>
        <dbReference type="ARBA" id="ARBA00022908"/>
    </source>
</evidence>
<evidence type="ECO:0000256" key="14">
    <source>
        <dbReference type="SAM" id="MobiDB-lite"/>
    </source>
</evidence>
<keyword evidence="11" id="KW-0695">RNA-directed DNA polymerase</keyword>
<keyword evidence="7" id="KW-0255">Endonuclease</keyword>
<dbReference type="InterPro" id="IPR043128">
    <property type="entry name" value="Rev_trsase/Diguanyl_cyclase"/>
</dbReference>
<evidence type="ECO:0000259" key="17">
    <source>
        <dbReference type="PROSITE" id="PS50878"/>
    </source>
</evidence>
<feature type="compositionally biased region" description="Polar residues" evidence="14">
    <location>
        <begin position="1298"/>
        <end position="1309"/>
    </location>
</feature>
<dbReference type="InterPro" id="IPR041577">
    <property type="entry name" value="RT_RNaseH_2"/>
</dbReference>
<dbReference type="CDD" id="cd01647">
    <property type="entry name" value="RT_LTR"/>
    <property type="match status" value="1"/>
</dbReference>
<keyword evidence="12" id="KW-0238">DNA-binding</keyword>
<reference evidence="19" key="2">
    <citation type="submission" date="2025-05" db="UniProtKB">
        <authorList>
            <consortium name="EnsemblMetazoa"/>
        </authorList>
    </citation>
    <scope>IDENTIFICATION</scope>
    <source>
        <strain evidence="19">Foshan</strain>
    </source>
</reference>
<dbReference type="SMART" id="SM00343">
    <property type="entry name" value="ZnF_C2HC"/>
    <property type="match status" value="2"/>
</dbReference>
<evidence type="ECO:0000256" key="4">
    <source>
        <dbReference type="ARBA" id="ARBA00022695"/>
    </source>
</evidence>
<evidence type="ECO:0000256" key="9">
    <source>
        <dbReference type="ARBA" id="ARBA00022842"/>
    </source>
</evidence>
<keyword evidence="4" id="KW-0548">Nucleotidyltransferase</keyword>
<dbReference type="InterPro" id="IPR001995">
    <property type="entry name" value="Peptidase_A2_cat"/>
</dbReference>
<dbReference type="SUPFAM" id="SSF57756">
    <property type="entry name" value="Retrovirus zinc finger-like domains"/>
    <property type="match status" value="1"/>
</dbReference>
<evidence type="ECO:0000256" key="2">
    <source>
        <dbReference type="ARBA" id="ARBA00022670"/>
    </source>
</evidence>
<dbReference type="EnsemblMetazoa" id="AALFPA23_024879.R37069">
    <property type="protein sequence ID" value="AALFPA23_024879.P37069"/>
    <property type="gene ID" value="AALFPA23_024879"/>
</dbReference>
<dbReference type="Pfam" id="PF17919">
    <property type="entry name" value="RT_RNaseH_2"/>
    <property type="match status" value="1"/>
</dbReference>
<dbReference type="PANTHER" id="PTHR37984">
    <property type="entry name" value="PROTEIN CBG26694"/>
    <property type="match status" value="1"/>
</dbReference>
<feature type="compositionally biased region" description="Basic and acidic residues" evidence="14">
    <location>
        <begin position="1199"/>
        <end position="1214"/>
    </location>
</feature>
<dbReference type="Gene3D" id="1.10.340.70">
    <property type="match status" value="1"/>
</dbReference>
<dbReference type="Gene3D" id="3.30.420.10">
    <property type="entry name" value="Ribonuclease H-like superfamily/Ribonuclease H"/>
    <property type="match status" value="1"/>
</dbReference>
<keyword evidence="6" id="KW-0064">Aspartyl protease</keyword>
<feature type="compositionally biased region" description="Basic and acidic residues" evidence="14">
    <location>
        <begin position="1332"/>
        <end position="1348"/>
    </location>
</feature>